<name>A0A5S9NG50_9GAMM</name>
<sequence>MTTPQNRSNPTIATDKEGYLKNLSDWSPKVAESLAAQCNIELSDEHWELINLAQRFYHLYNLSPAMRPLVKYAKMELGANKGNSIYFLKLFPDSPAKTLSKIAGLPRPDNCL</sequence>
<organism evidence="5 7">
    <name type="scientific">Zhongshania aliphaticivorans</name>
    <dbReference type="NCBI Taxonomy" id="1470434"/>
    <lineage>
        <taxon>Bacteria</taxon>
        <taxon>Pseudomonadati</taxon>
        <taxon>Pseudomonadota</taxon>
        <taxon>Gammaproteobacteria</taxon>
        <taxon>Cellvibrionales</taxon>
        <taxon>Spongiibacteraceae</taxon>
        <taxon>Zhongshania</taxon>
    </lineage>
</organism>
<dbReference type="InterPro" id="IPR007453">
    <property type="entry name" value="DsrC/TusE"/>
</dbReference>
<dbReference type="Proteomes" id="UP000435877">
    <property type="component" value="Unassembled WGS sequence"/>
</dbReference>
<dbReference type="AlphaFoldDB" id="A0A5S9NG50"/>
<comment type="function">
    <text evidence="3">Part of a sulfur-relay system.</text>
</comment>
<dbReference type="Gene3D" id="1.10.10.370">
    <property type="entry name" value="DsrC-like protein, C-terminal domain"/>
    <property type="match status" value="1"/>
</dbReference>
<dbReference type="EMBL" id="CACSIM010000002">
    <property type="protein sequence ID" value="CAA0096213.1"/>
    <property type="molecule type" value="Genomic_DNA"/>
</dbReference>
<protein>
    <recommendedName>
        <fullName evidence="3">Sulfurtransferase</fullName>
        <ecNumber evidence="3">2.8.1.-</ecNumber>
    </recommendedName>
</protein>
<accession>A0A5S9NG50</accession>
<evidence type="ECO:0000313" key="6">
    <source>
        <dbReference type="EMBL" id="CAA0096213.1"/>
    </source>
</evidence>
<evidence type="ECO:0000256" key="2">
    <source>
        <dbReference type="ARBA" id="ARBA00022490"/>
    </source>
</evidence>
<dbReference type="PIRSF" id="PIRSF006223">
    <property type="entry name" value="DsrC_TusE"/>
    <property type="match status" value="1"/>
</dbReference>
<dbReference type="Pfam" id="PF04358">
    <property type="entry name" value="DsrC"/>
    <property type="match status" value="1"/>
</dbReference>
<dbReference type="GO" id="GO:0016740">
    <property type="term" value="F:transferase activity"/>
    <property type="evidence" value="ECO:0007669"/>
    <property type="project" value="UniProtKB-KW"/>
</dbReference>
<dbReference type="InterPro" id="IPR025526">
    <property type="entry name" value="DsrC-like_dom_sf"/>
</dbReference>
<proteinExistence type="inferred from homology"/>
<evidence type="ECO:0000313" key="8">
    <source>
        <dbReference type="Proteomes" id="UP000439591"/>
    </source>
</evidence>
<dbReference type="OrthoDB" id="9786347at2"/>
<dbReference type="EC" id="2.8.1.-" evidence="3"/>
<dbReference type="GO" id="GO:0002143">
    <property type="term" value="P:tRNA wobble position uridine thiolation"/>
    <property type="evidence" value="ECO:0007669"/>
    <property type="project" value="TreeGrafter"/>
</dbReference>
<dbReference type="PANTHER" id="PTHR37010">
    <property type="entry name" value="SULFURTRANSFERASE TUSE"/>
    <property type="match status" value="1"/>
</dbReference>
<evidence type="ECO:0000313" key="5">
    <source>
        <dbReference type="EMBL" id="CAA0089433.1"/>
    </source>
</evidence>
<keyword evidence="2" id="KW-0963">Cytoplasm</keyword>
<comment type="similarity">
    <text evidence="3">Belongs to the dsrC/tusE family.</text>
</comment>
<dbReference type="Gene3D" id="3.30.1420.10">
    <property type="match status" value="1"/>
</dbReference>
<dbReference type="SUPFAM" id="SSF69721">
    <property type="entry name" value="DsrC, the gamma subunit of dissimilatory sulfite reductase"/>
    <property type="match status" value="1"/>
</dbReference>
<dbReference type="PANTHER" id="PTHR37010:SF1">
    <property type="entry name" value="SULFURTRANSFERASE TUSE"/>
    <property type="match status" value="1"/>
</dbReference>
<dbReference type="InterPro" id="IPR042072">
    <property type="entry name" value="DsrC-like_C"/>
</dbReference>
<keyword evidence="3 5" id="KW-0808">Transferase</keyword>
<gene>
    <name evidence="5" type="primary">tusE</name>
    <name evidence="5" type="ORF">IHBHHGIJ_01780</name>
    <name evidence="6" type="ORF">KFEGEMFD_01382</name>
</gene>
<comment type="subcellular location">
    <subcellularLocation>
        <location evidence="1">Cytoplasm</location>
    </subcellularLocation>
</comment>
<feature type="active site" description="Cysteine persulfide intermediate" evidence="4">
    <location>
        <position position="111"/>
    </location>
</feature>
<dbReference type="GO" id="GO:0097163">
    <property type="term" value="F:sulfur carrier activity"/>
    <property type="evidence" value="ECO:0007669"/>
    <property type="project" value="TreeGrafter"/>
</dbReference>
<evidence type="ECO:0000256" key="4">
    <source>
        <dbReference type="PIRSR" id="PIRSR006223-50"/>
    </source>
</evidence>
<dbReference type="GO" id="GO:0005737">
    <property type="term" value="C:cytoplasm"/>
    <property type="evidence" value="ECO:0007669"/>
    <property type="project" value="UniProtKB-SubCell"/>
</dbReference>
<evidence type="ECO:0000256" key="3">
    <source>
        <dbReference type="PIRNR" id="PIRNR006223"/>
    </source>
</evidence>
<evidence type="ECO:0000313" key="7">
    <source>
        <dbReference type="Proteomes" id="UP000435877"/>
    </source>
</evidence>
<evidence type="ECO:0000256" key="1">
    <source>
        <dbReference type="ARBA" id="ARBA00004496"/>
    </source>
</evidence>
<dbReference type="Proteomes" id="UP000439591">
    <property type="component" value="Unassembled WGS sequence"/>
</dbReference>
<dbReference type="NCBIfam" id="TIGR03342">
    <property type="entry name" value="dsrC_tusE_dsvC"/>
    <property type="match status" value="1"/>
</dbReference>
<dbReference type="EMBL" id="CACSIK010000001">
    <property type="protein sequence ID" value="CAA0089433.1"/>
    <property type="molecule type" value="Genomic_DNA"/>
</dbReference>
<dbReference type="RefSeq" id="WP_159268404.1">
    <property type="nucleotide sequence ID" value="NZ_CACSIK010000001.1"/>
</dbReference>
<reference evidence="7 8" key="1">
    <citation type="submission" date="2019-11" db="EMBL/GenBank/DDBJ databases">
        <authorList>
            <person name="Holert J."/>
        </authorList>
    </citation>
    <scope>NUCLEOTIDE SEQUENCE [LARGE SCALE GENOMIC DNA]</scope>
    <source>
        <strain evidence="6">BC3_2A</strain>
        <strain evidence="5">SB11_1A</strain>
    </source>
</reference>
<keyword evidence="7" id="KW-1185">Reference proteome</keyword>
<dbReference type="InterPro" id="IPR043163">
    <property type="entry name" value="DsrC-like_N"/>
</dbReference>